<proteinExistence type="predicted"/>
<sequence>STREQKELGRKAAIKHGLPEILSELPSGIHSYERRFIIQRVVGYKTVYESINTYKIVLKDKKLLEKKCRELRIIPVFKGDYISLDNFPRRNIIKEEIIGEVFGKGMKSFEKKSYFDILEYIKLPISDDYAGLSHLNR</sequence>
<organism evidence="1">
    <name type="scientific">marine sediment metagenome</name>
    <dbReference type="NCBI Taxonomy" id="412755"/>
    <lineage>
        <taxon>unclassified sequences</taxon>
        <taxon>metagenomes</taxon>
        <taxon>ecological metagenomes</taxon>
    </lineage>
</organism>
<protein>
    <submittedName>
        <fullName evidence="1">Uncharacterized protein</fullName>
    </submittedName>
</protein>
<dbReference type="AlphaFoldDB" id="X1PJ58"/>
<dbReference type="EMBL" id="BARV01024959">
    <property type="protein sequence ID" value="GAI39065.1"/>
    <property type="molecule type" value="Genomic_DNA"/>
</dbReference>
<name>X1PJ58_9ZZZZ</name>
<accession>X1PJ58</accession>
<comment type="caution">
    <text evidence="1">The sequence shown here is derived from an EMBL/GenBank/DDBJ whole genome shotgun (WGS) entry which is preliminary data.</text>
</comment>
<feature type="non-terminal residue" evidence="1">
    <location>
        <position position="1"/>
    </location>
</feature>
<reference evidence="1" key="1">
    <citation type="journal article" date="2014" name="Front. Microbiol.">
        <title>High frequency of phylogenetically diverse reductive dehalogenase-homologous genes in deep subseafloor sedimentary metagenomes.</title>
        <authorList>
            <person name="Kawai M."/>
            <person name="Futagami T."/>
            <person name="Toyoda A."/>
            <person name="Takaki Y."/>
            <person name="Nishi S."/>
            <person name="Hori S."/>
            <person name="Arai W."/>
            <person name="Tsubouchi T."/>
            <person name="Morono Y."/>
            <person name="Uchiyama I."/>
            <person name="Ito T."/>
            <person name="Fujiyama A."/>
            <person name="Inagaki F."/>
            <person name="Takami H."/>
        </authorList>
    </citation>
    <scope>NUCLEOTIDE SEQUENCE</scope>
    <source>
        <strain evidence="1">Expedition CK06-06</strain>
    </source>
</reference>
<gene>
    <name evidence="1" type="ORF">S06H3_40635</name>
</gene>
<evidence type="ECO:0000313" key="1">
    <source>
        <dbReference type="EMBL" id="GAI39065.1"/>
    </source>
</evidence>